<sequence>MSRPLPPGDPAQVGPFRLSARLSESAAGIVFLGVDGEGRRASVAVLNRGAAEDAAARDRFRAAINAAVPGAGGAGAGRGGAGDGGGAPVVAAQPDGPAPWVATAYEADGPGAERFLEPVVLGGSRRWGRRRGPQFQPHWLGSSEAALARPRPEPVVGPVAAPERPPERSLVAAVLALAAALVVLVLLLAVLFACQPRPKDPPPEPPEPTPSVAPSAPPSVPQQPGRPSPPPSSGSPSPSPSGSGGGGDGGPL</sequence>
<accession>A0ABS3R3H9</accession>
<keyword evidence="4" id="KW-1185">Reference proteome</keyword>
<evidence type="ECO:0008006" key="5">
    <source>
        <dbReference type="Google" id="ProtNLM"/>
    </source>
</evidence>
<organism evidence="3 4">
    <name type="scientific">Actinomadura nitritigenes</name>
    <dbReference type="NCBI Taxonomy" id="134602"/>
    <lineage>
        <taxon>Bacteria</taxon>
        <taxon>Bacillati</taxon>
        <taxon>Actinomycetota</taxon>
        <taxon>Actinomycetes</taxon>
        <taxon>Streptosporangiales</taxon>
        <taxon>Thermomonosporaceae</taxon>
        <taxon>Actinomadura</taxon>
    </lineage>
</organism>
<feature type="region of interest" description="Disordered" evidence="1">
    <location>
        <begin position="128"/>
        <end position="163"/>
    </location>
</feature>
<evidence type="ECO:0000313" key="4">
    <source>
        <dbReference type="Proteomes" id="UP000666915"/>
    </source>
</evidence>
<keyword evidence="2" id="KW-0812">Transmembrane</keyword>
<keyword evidence="2" id="KW-1133">Transmembrane helix</keyword>
<dbReference type="Proteomes" id="UP000666915">
    <property type="component" value="Unassembled WGS sequence"/>
</dbReference>
<dbReference type="RefSeq" id="WP_208269192.1">
    <property type="nucleotide sequence ID" value="NZ_BAAAGM010000003.1"/>
</dbReference>
<feature type="region of interest" description="Disordered" evidence="1">
    <location>
        <begin position="199"/>
        <end position="252"/>
    </location>
</feature>
<name>A0ABS3R3H9_9ACTN</name>
<feature type="transmembrane region" description="Helical" evidence="2">
    <location>
        <begin position="170"/>
        <end position="193"/>
    </location>
</feature>
<keyword evidence="2" id="KW-0472">Membrane</keyword>
<reference evidence="3 4" key="1">
    <citation type="submission" date="2021-03" db="EMBL/GenBank/DDBJ databases">
        <authorList>
            <person name="Kanchanasin P."/>
            <person name="Saeng-In P."/>
            <person name="Phongsopitanun W."/>
            <person name="Yuki M."/>
            <person name="Kudo T."/>
            <person name="Ohkuma M."/>
            <person name="Tanasupawat S."/>
        </authorList>
    </citation>
    <scope>NUCLEOTIDE SEQUENCE [LARGE SCALE GENOMIC DNA]</scope>
    <source>
        <strain evidence="3 4">L46</strain>
    </source>
</reference>
<dbReference type="EMBL" id="JAGEOK010000016">
    <property type="protein sequence ID" value="MBO2440816.1"/>
    <property type="molecule type" value="Genomic_DNA"/>
</dbReference>
<evidence type="ECO:0000313" key="3">
    <source>
        <dbReference type="EMBL" id="MBO2440816.1"/>
    </source>
</evidence>
<feature type="compositionally biased region" description="Pro residues" evidence="1">
    <location>
        <begin position="203"/>
        <end position="239"/>
    </location>
</feature>
<evidence type="ECO:0000256" key="2">
    <source>
        <dbReference type="SAM" id="Phobius"/>
    </source>
</evidence>
<proteinExistence type="predicted"/>
<gene>
    <name evidence="3" type="ORF">J4557_25130</name>
</gene>
<comment type="caution">
    <text evidence="3">The sequence shown here is derived from an EMBL/GenBank/DDBJ whole genome shotgun (WGS) entry which is preliminary data.</text>
</comment>
<evidence type="ECO:0000256" key="1">
    <source>
        <dbReference type="SAM" id="MobiDB-lite"/>
    </source>
</evidence>
<feature type="compositionally biased region" description="Gly residues" evidence="1">
    <location>
        <begin position="242"/>
        <end position="252"/>
    </location>
</feature>
<protein>
    <recommendedName>
        <fullName evidence="5">Serine/threonine protein kinase</fullName>
    </recommendedName>
</protein>